<reference evidence="2" key="1">
    <citation type="submission" date="2023-06" db="EMBL/GenBank/DDBJ databases">
        <title>Cytophagales bacterium Strain LB-30, isolated from soil.</title>
        <authorList>
            <person name="Liu B."/>
        </authorList>
    </citation>
    <scope>NUCLEOTIDE SEQUENCE</scope>
    <source>
        <strain evidence="2">LB-30</strain>
    </source>
</reference>
<keyword evidence="3" id="KW-1185">Reference proteome</keyword>
<name>A0ABT8F147_9BACT</name>
<dbReference type="Gene3D" id="2.40.160.20">
    <property type="match status" value="1"/>
</dbReference>
<evidence type="ECO:0008006" key="4">
    <source>
        <dbReference type="Google" id="ProtNLM"/>
    </source>
</evidence>
<dbReference type="Proteomes" id="UP001168552">
    <property type="component" value="Unassembled WGS sequence"/>
</dbReference>
<comment type="caution">
    <text evidence="2">The sequence shown here is derived from an EMBL/GenBank/DDBJ whole genome shotgun (WGS) entry which is preliminary data.</text>
</comment>
<proteinExistence type="predicted"/>
<accession>A0ABT8F147</accession>
<evidence type="ECO:0000256" key="1">
    <source>
        <dbReference type="SAM" id="SignalP"/>
    </source>
</evidence>
<dbReference type="EMBL" id="JAUHJS010000001">
    <property type="protein sequence ID" value="MDN4164172.1"/>
    <property type="molecule type" value="Genomic_DNA"/>
</dbReference>
<sequence length="216" mass="23939">MRKLLITFCGVISMAVSVYAQDESSSGSSSGGKIGDGITIEVTGSPFTSYRLIEPGYFRARYFLSEGMAVRLGLWGSVDDNQIAPESVQSTWYASFRPGFEYRFAGNEKITPYAAADVVFDIRKSKFESFNQPAVDGAFNTSGSNRGYWQLGLYVASGFDYHINSHFYVGMEVGFQYAMRNNTEILVDGNSFEAATKANTFNTVFNNTLRVGFKLF</sequence>
<dbReference type="RefSeq" id="WP_320002699.1">
    <property type="nucleotide sequence ID" value="NZ_JAUHJS010000001.1"/>
</dbReference>
<gene>
    <name evidence="2" type="ORF">QWY31_01600</name>
</gene>
<feature type="signal peptide" evidence="1">
    <location>
        <begin position="1"/>
        <end position="20"/>
    </location>
</feature>
<feature type="chain" id="PRO_5046902935" description="Outer membrane protein beta-barrel domain-containing protein" evidence="1">
    <location>
        <begin position="21"/>
        <end position="216"/>
    </location>
</feature>
<protein>
    <recommendedName>
        <fullName evidence="4">Outer membrane protein beta-barrel domain-containing protein</fullName>
    </recommendedName>
</protein>
<evidence type="ECO:0000313" key="2">
    <source>
        <dbReference type="EMBL" id="MDN4164172.1"/>
    </source>
</evidence>
<organism evidence="2 3">
    <name type="scientific">Shiella aurantiaca</name>
    <dbReference type="NCBI Taxonomy" id="3058365"/>
    <lineage>
        <taxon>Bacteria</taxon>
        <taxon>Pseudomonadati</taxon>
        <taxon>Bacteroidota</taxon>
        <taxon>Cytophagia</taxon>
        <taxon>Cytophagales</taxon>
        <taxon>Shiellaceae</taxon>
        <taxon>Shiella</taxon>
    </lineage>
</organism>
<evidence type="ECO:0000313" key="3">
    <source>
        <dbReference type="Proteomes" id="UP001168552"/>
    </source>
</evidence>
<keyword evidence="1" id="KW-0732">Signal</keyword>